<dbReference type="Pfam" id="PF06011">
    <property type="entry name" value="TRP"/>
    <property type="match status" value="2"/>
</dbReference>
<feature type="compositionally biased region" description="Low complexity" evidence="7">
    <location>
        <begin position="931"/>
        <end position="941"/>
    </location>
</feature>
<dbReference type="SMART" id="SM01320">
    <property type="entry name" value="TRP_N"/>
    <property type="match status" value="1"/>
</dbReference>
<feature type="transmembrane region" description="Helical" evidence="8">
    <location>
        <begin position="197"/>
        <end position="226"/>
    </location>
</feature>
<feature type="signal peptide" evidence="9">
    <location>
        <begin position="1"/>
        <end position="38"/>
    </location>
</feature>
<accession>A0A167WC92</accession>
<keyword evidence="11" id="KW-0560">Oxidoreductase</keyword>
<protein>
    <submittedName>
        <fullName evidence="11">Intradiol ring-cleavage dioxygenase</fullName>
    </submittedName>
</protein>
<feature type="region of interest" description="Disordered" evidence="7">
    <location>
        <begin position="828"/>
        <end position="941"/>
    </location>
</feature>
<feature type="transmembrane region" description="Helical" evidence="8">
    <location>
        <begin position="465"/>
        <end position="486"/>
    </location>
</feature>
<reference evidence="11 12" key="1">
    <citation type="journal article" date="2016" name="Genome Biol. Evol.">
        <title>Divergent and convergent evolution of fungal pathogenicity.</title>
        <authorList>
            <person name="Shang Y."/>
            <person name="Xiao G."/>
            <person name="Zheng P."/>
            <person name="Cen K."/>
            <person name="Zhan S."/>
            <person name="Wang C."/>
        </authorList>
    </citation>
    <scope>NUCLEOTIDE SEQUENCE [LARGE SCALE GENOMIC DNA]</scope>
    <source>
        <strain evidence="11 12">RCEF 264</strain>
    </source>
</reference>
<name>A0A167WC92_9HYPO</name>
<evidence type="ECO:0000313" key="12">
    <source>
        <dbReference type="Proteomes" id="UP000076874"/>
    </source>
</evidence>
<dbReference type="PANTHER" id="PTHR31145:SF7">
    <property type="entry name" value="TRP-LIKE ION CHANNEL"/>
    <property type="match status" value="1"/>
</dbReference>
<feature type="transmembrane region" description="Helical" evidence="8">
    <location>
        <begin position="381"/>
        <end position="407"/>
    </location>
</feature>
<feature type="transmembrane region" description="Helical" evidence="8">
    <location>
        <begin position="428"/>
        <end position="453"/>
    </location>
</feature>
<evidence type="ECO:0000256" key="6">
    <source>
        <dbReference type="ARBA" id="ARBA00023136"/>
    </source>
</evidence>
<gene>
    <name evidence="11" type="ORF">SPI_03768</name>
</gene>
<feature type="compositionally biased region" description="Acidic residues" evidence="7">
    <location>
        <begin position="894"/>
        <end position="905"/>
    </location>
</feature>
<sequence>MGSGSCLPRAYGASIWPTFRLLLVWGFSCLLLLSPAAAAYAQKDVAYVYGSDADGVTRQLAADRTPALYTADFGDCLGGKSRFNITKFDAAYYADNMTVVFHLDGTSNLHNEPLMLAITMIAYGEVRYARTPCPLNASVPLRGYGFFALEPRETAAIPAIALQIPDFDGFVTLQIFSNTTQSEIGCFQAAMANGNTLALPAIVAPTLAVFVLVALVASFATASYGLSVPLMRAHYAHALSVVLVAETLQTVFLTGALALHWPSVLVAWWSNFAWSAGLVNAGALVASLGPLTGVAGNASQVGQAGPAFAATDGTRLAGQIYGTTDTAAEVSSFIRRKVYNASDPYDYAWGGDPVLPGVPLPGTWYGFAGTLSALRVPAASAFTLCLVWMAVTVLAFPVVVLAVKALCELCVRLRWVQQDRLAYFRTHYRAYAVHAGLRTLLAAFVPLTTLAVFQLTLRSAPGSTALAALVFALFVGGLAWACACALRDGRGRGGSSRGPAWLPVSWTRGKRRAQDVETRLTKGKENGKLRQLRQQLAHEKLGLPPHSGPAEDDETQPPSTASATTASGSGTVGVHQNDDYIKRFGWLGARYRADRWWFFAVYLLFQLVRACILGGGGTNDPVSGGGSISSSSGGGGDGGGRGNGRQTAQVLVLVLFDGFTLLAYAYARPLEGRRNTAAGVWILGGGRLLVSGLCIGLLPQTGLSRIGATVVGFAIVVVQVLALAAVLVLVVVGAVSSWLSLTRNHDGFQSELFSGVRQRYLAALLASATGAPAPPATGAPAPPSRRQQRKEARRAEREEARQAASLPVPAPTFRVLEVRRAPKIEDLPYYSVDDGQDGDGVVVDDDDNDVDSSIVVDDRQDRQYDTNAAAGSSSGDRSSTNDDTQSDVAAPSADTDDDDDNDNDTLGDLGDVPMLNVKRRRANSGSGGNSNGVVTTTGGSSSASLVGAQIYDPARPHQQRRLAAVGVCAAGRCAVGRPVGQPLGSSPLRVPPFRSASAPLVSPRGGPLHMELLQPLADWTVPVAVLAPGQGQGTAGSATGRMTPTRETLERHASERTSLPTPLPRSVAEEQREDARG</sequence>
<dbReference type="PANTHER" id="PTHR31145">
    <property type="entry name" value="INTEGRAL MEMBRANE PROTEIN (AFU_ORTHOLOGUE AFUA_7G01610)"/>
    <property type="match status" value="1"/>
</dbReference>
<keyword evidence="5 8" id="KW-1133">Transmembrane helix</keyword>
<feature type="transmembrane region" description="Helical" evidence="8">
    <location>
        <begin position="679"/>
        <end position="698"/>
    </location>
</feature>
<feature type="compositionally biased region" description="Pro residues" evidence="7">
    <location>
        <begin position="772"/>
        <end position="783"/>
    </location>
</feature>
<feature type="chain" id="PRO_5007893865" evidence="9">
    <location>
        <begin position="39"/>
        <end position="1077"/>
    </location>
</feature>
<dbReference type="Proteomes" id="UP000076874">
    <property type="component" value="Unassembled WGS sequence"/>
</dbReference>
<evidence type="ECO:0000259" key="10">
    <source>
        <dbReference type="SMART" id="SM01320"/>
    </source>
</evidence>
<dbReference type="Pfam" id="PF14558">
    <property type="entry name" value="TRP_N"/>
    <property type="match status" value="1"/>
</dbReference>
<dbReference type="EMBL" id="AZHD01000005">
    <property type="protein sequence ID" value="OAA63605.1"/>
    <property type="molecule type" value="Genomic_DNA"/>
</dbReference>
<feature type="compositionally biased region" description="Basic and acidic residues" evidence="7">
    <location>
        <begin position="1067"/>
        <end position="1077"/>
    </location>
</feature>
<evidence type="ECO:0000256" key="3">
    <source>
        <dbReference type="ARBA" id="ARBA00022692"/>
    </source>
</evidence>
<evidence type="ECO:0000256" key="5">
    <source>
        <dbReference type="ARBA" id="ARBA00022989"/>
    </source>
</evidence>
<keyword evidence="3 8" id="KW-0812">Transmembrane</keyword>
<evidence type="ECO:0000256" key="7">
    <source>
        <dbReference type="SAM" id="MobiDB-lite"/>
    </source>
</evidence>
<dbReference type="InterPro" id="IPR040241">
    <property type="entry name" value="TRP_Flc/Pkd2-like"/>
</dbReference>
<feature type="compositionally biased region" description="Basic and acidic residues" evidence="7">
    <location>
        <begin position="789"/>
        <end position="801"/>
    </location>
</feature>
<feature type="compositionally biased region" description="Low complexity" evidence="7">
    <location>
        <begin position="867"/>
        <end position="883"/>
    </location>
</feature>
<dbReference type="AlphaFoldDB" id="A0A167WC92"/>
<evidence type="ECO:0000256" key="2">
    <source>
        <dbReference type="ARBA" id="ARBA00010642"/>
    </source>
</evidence>
<keyword evidence="6 8" id="KW-0472">Membrane</keyword>
<comment type="subcellular location">
    <subcellularLocation>
        <location evidence="1">Membrane</location>
        <topology evidence="1">Multi-pass membrane protein</topology>
    </subcellularLocation>
</comment>
<comment type="similarity">
    <text evidence="2">Belongs to the transient receptor potential (TRP) ion channel family.</text>
</comment>
<evidence type="ECO:0000256" key="4">
    <source>
        <dbReference type="ARBA" id="ARBA00022729"/>
    </source>
</evidence>
<dbReference type="InterPro" id="IPR010308">
    <property type="entry name" value="TRP_C"/>
</dbReference>
<evidence type="ECO:0000256" key="9">
    <source>
        <dbReference type="SAM" id="SignalP"/>
    </source>
</evidence>
<feature type="compositionally biased region" description="Low complexity" evidence="7">
    <location>
        <begin position="559"/>
        <end position="572"/>
    </location>
</feature>
<keyword evidence="11" id="KW-0223">Dioxygenase</keyword>
<feature type="region of interest" description="Disordered" evidence="7">
    <location>
        <begin position="771"/>
        <end position="806"/>
    </location>
</feature>
<feature type="transmembrane region" description="Helical" evidence="8">
    <location>
        <begin position="710"/>
        <end position="735"/>
    </location>
</feature>
<dbReference type="STRING" id="1081102.A0A167WC92"/>
<keyword evidence="4 9" id="KW-0732">Signal</keyword>
<proteinExistence type="inferred from homology"/>
<dbReference type="GO" id="GO:0055085">
    <property type="term" value="P:transmembrane transport"/>
    <property type="evidence" value="ECO:0007669"/>
    <property type="project" value="TreeGrafter"/>
</dbReference>
<evidence type="ECO:0000256" key="8">
    <source>
        <dbReference type="SAM" id="Phobius"/>
    </source>
</evidence>
<feature type="transmembrane region" description="Helical" evidence="8">
    <location>
        <begin position="238"/>
        <end position="261"/>
    </location>
</feature>
<organism evidence="11 12">
    <name type="scientific">Niveomyces insectorum RCEF 264</name>
    <dbReference type="NCBI Taxonomy" id="1081102"/>
    <lineage>
        <taxon>Eukaryota</taxon>
        <taxon>Fungi</taxon>
        <taxon>Dikarya</taxon>
        <taxon>Ascomycota</taxon>
        <taxon>Pezizomycotina</taxon>
        <taxon>Sordariomycetes</taxon>
        <taxon>Hypocreomycetidae</taxon>
        <taxon>Hypocreales</taxon>
        <taxon>Cordycipitaceae</taxon>
        <taxon>Niveomyces</taxon>
    </lineage>
</organism>
<feature type="region of interest" description="Disordered" evidence="7">
    <location>
        <begin position="541"/>
        <end position="572"/>
    </location>
</feature>
<feature type="region of interest" description="Disordered" evidence="7">
    <location>
        <begin position="1028"/>
        <end position="1077"/>
    </location>
</feature>
<keyword evidence="12" id="KW-1185">Reference proteome</keyword>
<dbReference type="OrthoDB" id="5377623at2759"/>
<dbReference type="GO" id="GO:0051213">
    <property type="term" value="F:dioxygenase activity"/>
    <property type="evidence" value="ECO:0007669"/>
    <property type="project" value="UniProtKB-KW"/>
</dbReference>
<feature type="region of interest" description="Disordered" evidence="7">
    <location>
        <begin position="623"/>
        <end position="643"/>
    </location>
</feature>
<feature type="transmembrane region" description="Helical" evidence="8">
    <location>
        <begin position="648"/>
        <end position="667"/>
    </location>
</feature>
<dbReference type="InterPro" id="IPR032800">
    <property type="entry name" value="TRP_N"/>
</dbReference>
<dbReference type="GO" id="GO:0016020">
    <property type="term" value="C:membrane"/>
    <property type="evidence" value="ECO:0007669"/>
    <property type="project" value="UniProtKB-SubCell"/>
</dbReference>
<feature type="compositionally biased region" description="Acidic residues" evidence="7">
    <location>
        <begin position="834"/>
        <end position="850"/>
    </location>
</feature>
<comment type="caution">
    <text evidence="11">The sequence shown here is derived from an EMBL/GenBank/DDBJ whole genome shotgun (WGS) entry which is preliminary data.</text>
</comment>
<evidence type="ECO:0000313" key="11">
    <source>
        <dbReference type="EMBL" id="OAA63605.1"/>
    </source>
</evidence>
<feature type="domain" description="ML-like" evidence="10">
    <location>
        <begin position="66"/>
        <end position="198"/>
    </location>
</feature>
<evidence type="ECO:0000256" key="1">
    <source>
        <dbReference type="ARBA" id="ARBA00004141"/>
    </source>
</evidence>
<dbReference type="GO" id="GO:0009272">
    <property type="term" value="P:fungal-type cell wall biogenesis"/>
    <property type="evidence" value="ECO:0007669"/>
    <property type="project" value="TreeGrafter"/>
</dbReference>